<evidence type="ECO:0000256" key="7">
    <source>
        <dbReference type="ARBA" id="ARBA00022679"/>
    </source>
</evidence>
<dbReference type="PANTHER" id="PTHR42724:SF1">
    <property type="entry name" value="TETRAACYLDISACCHARIDE 4'-KINASE, MITOCHONDRIAL-RELATED"/>
    <property type="match status" value="1"/>
</dbReference>
<dbReference type="UniPathway" id="UPA00359">
    <property type="reaction ID" value="UER00482"/>
</dbReference>
<evidence type="ECO:0000256" key="13">
    <source>
        <dbReference type="HAMAP-Rule" id="MF_00409"/>
    </source>
</evidence>
<keyword evidence="5 13" id="KW-0444">Lipid biosynthesis</keyword>
<evidence type="ECO:0000256" key="4">
    <source>
        <dbReference type="ARBA" id="ARBA00016436"/>
    </source>
</evidence>
<protein>
    <recommendedName>
        <fullName evidence="4 13">Tetraacyldisaccharide 4'-kinase</fullName>
        <ecNumber evidence="3 13">2.7.1.130</ecNumber>
    </recommendedName>
    <alternativeName>
        <fullName evidence="12 13">Lipid A 4'-kinase</fullName>
    </alternativeName>
</protein>
<dbReference type="InterPro" id="IPR003758">
    <property type="entry name" value="LpxK"/>
</dbReference>
<evidence type="ECO:0000256" key="2">
    <source>
        <dbReference type="ARBA" id="ARBA00004870"/>
    </source>
</evidence>
<accession>A0A5C6B1V7</accession>
<sequence>MPNKWMAIDHRTIMSGQRRGPAAMMLRAVLRCASVPYGIAVRRRNRGYDSGKAEIHHAGVPVISVGNLTTGGTGKTPIVCYLAKLLREENLRVSIVSRGYGRGEADQNDEAAELAERLPDVPHVQDPDRVAAARIAVEELESEVILMDDGFQHRRLHRDLDIVVIDMTCPFGFDALLPRGLLREPVTGLRRAGMVMLSRCDQVDAGDIDRVLTVIRQHAPDVAVIRTQHRPECMLEYPSETLPLSELIDCPVALISAIGNPMAFERTVQSCGARIVASKQLPDHDPYSPECVAELDRWLRSLDGVAKVLCTHKDLVKLQTDRLGGLPLSAMLIGLSVDQPELVRDTVMQVICRRSAAE</sequence>
<evidence type="ECO:0000313" key="14">
    <source>
        <dbReference type="EMBL" id="TWU05888.1"/>
    </source>
</evidence>
<comment type="function">
    <text evidence="1 13">Transfers the gamma-phosphate of ATP to the 4'-position of a tetraacyldisaccharide 1-phosphate intermediate (termed DS-1-P) to form tetraacyldisaccharide 1,4'-bis-phosphate (lipid IVA).</text>
</comment>
<dbReference type="EC" id="2.7.1.130" evidence="3 13"/>
<dbReference type="GO" id="GO:0005886">
    <property type="term" value="C:plasma membrane"/>
    <property type="evidence" value="ECO:0007669"/>
    <property type="project" value="TreeGrafter"/>
</dbReference>
<dbReference type="PANTHER" id="PTHR42724">
    <property type="entry name" value="TETRAACYLDISACCHARIDE 4'-KINASE"/>
    <property type="match status" value="1"/>
</dbReference>
<evidence type="ECO:0000313" key="15">
    <source>
        <dbReference type="Proteomes" id="UP000320176"/>
    </source>
</evidence>
<comment type="caution">
    <text evidence="14">The sequence shown here is derived from an EMBL/GenBank/DDBJ whole genome shotgun (WGS) entry which is preliminary data.</text>
</comment>
<evidence type="ECO:0000256" key="6">
    <source>
        <dbReference type="ARBA" id="ARBA00022556"/>
    </source>
</evidence>
<keyword evidence="6 13" id="KW-0441">Lipid A biosynthesis</keyword>
<dbReference type="NCBIfam" id="TIGR00682">
    <property type="entry name" value="lpxK"/>
    <property type="match status" value="1"/>
</dbReference>
<keyword evidence="11 13" id="KW-0443">Lipid metabolism</keyword>
<evidence type="ECO:0000256" key="3">
    <source>
        <dbReference type="ARBA" id="ARBA00012071"/>
    </source>
</evidence>
<dbReference type="RefSeq" id="WP_231741833.1">
    <property type="nucleotide sequence ID" value="NZ_CP151726.1"/>
</dbReference>
<evidence type="ECO:0000256" key="12">
    <source>
        <dbReference type="ARBA" id="ARBA00029757"/>
    </source>
</evidence>
<comment type="pathway">
    <text evidence="2 13">Glycolipid biosynthesis; lipid IV(A) biosynthesis; lipid IV(A) from (3R)-3-hydroxytetradecanoyl-[acyl-carrier-protein] and UDP-N-acetyl-alpha-D-glucosamine: step 6/6.</text>
</comment>
<dbReference type="AlphaFoldDB" id="A0A5C6B1V7"/>
<keyword evidence="10 13" id="KW-0067">ATP-binding</keyword>
<comment type="similarity">
    <text evidence="13">Belongs to the LpxK family.</text>
</comment>
<dbReference type="GO" id="GO:0009029">
    <property type="term" value="F:lipid-A 4'-kinase activity"/>
    <property type="evidence" value="ECO:0007669"/>
    <property type="project" value="UniProtKB-UniRule"/>
</dbReference>
<dbReference type="Gene3D" id="3.40.50.300">
    <property type="entry name" value="P-loop containing nucleotide triphosphate hydrolases"/>
    <property type="match status" value="1"/>
</dbReference>
<dbReference type="Proteomes" id="UP000320176">
    <property type="component" value="Unassembled WGS sequence"/>
</dbReference>
<gene>
    <name evidence="13 14" type="primary">lpxK</name>
    <name evidence="14" type="ORF">Pla52n_16030</name>
</gene>
<evidence type="ECO:0000256" key="8">
    <source>
        <dbReference type="ARBA" id="ARBA00022741"/>
    </source>
</evidence>
<reference evidence="14 15" key="1">
    <citation type="submission" date="2019-02" db="EMBL/GenBank/DDBJ databases">
        <title>Deep-cultivation of Planctomycetes and their phenomic and genomic characterization uncovers novel biology.</title>
        <authorList>
            <person name="Wiegand S."/>
            <person name="Jogler M."/>
            <person name="Boedeker C."/>
            <person name="Pinto D."/>
            <person name="Vollmers J."/>
            <person name="Rivas-Marin E."/>
            <person name="Kohn T."/>
            <person name="Peeters S.H."/>
            <person name="Heuer A."/>
            <person name="Rast P."/>
            <person name="Oberbeckmann S."/>
            <person name="Bunk B."/>
            <person name="Jeske O."/>
            <person name="Meyerdierks A."/>
            <person name="Storesund J.E."/>
            <person name="Kallscheuer N."/>
            <person name="Luecker S."/>
            <person name="Lage O.M."/>
            <person name="Pohl T."/>
            <person name="Merkel B.J."/>
            <person name="Hornburger P."/>
            <person name="Mueller R.-W."/>
            <person name="Bruemmer F."/>
            <person name="Labrenz M."/>
            <person name="Spormann A.M."/>
            <person name="Op Den Camp H."/>
            <person name="Overmann J."/>
            <person name="Amann R."/>
            <person name="Jetten M.S.M."/>
            <person name="Mascher T."/>
            <person name="Medema M.H."/>
            <person name="Devos D.P."/>
            <person name="Kaster A.-K."/>
            <person name="Ovreas L."/>
            <person name="Rohde M."/>
            <person name="Galperin M.Y."/>
            <person name="Jogler C."/>
        </authorList>
    </citation>
    <scope>NUCLEOTIDE SEQUENCE [LARGE SCALE GENOMIC DNA]</scope>
    <source>
        <strain evidence="14 15">Pla52n</strain>
    </source>
</reference>
<comment type="catalytic activity">
    <reaction evidence="13">
        <text>a lipid A disaccharide + ATP = a lipid IVA + ADP + H(+)</text>
        <dbReference type="Rhea" id="RHEA:67840"/>
        <dbReference type="ChEBI" id="CHEBI:15378"/>
        <dbReference type="ChEBI" id="CHEBI:30616"/>
        <dbReference type="ChEBI" id="CHEBI:176343"/>
        <dbReference type="ChEBI" id="CHEBI:176425"/>
        <dbReference type="ChEBI" id="CHEBI:456216"/>
        <dbReference type="EC" id="2.7.1.130"/>
    </reaction>
</comment>
<dbReference type="GO" id="GO:0005524">
    <property type="term" value="F:ATP binding"/>
    <property type="evidence" value="ECO:0007669"/>
    <property type="project" value="UniProtKB-UniRule"/>
</dbReference>
<dbReference type="SUPFAM" id="SSF52540">
    <property type="entry name" value="P-loop containing nucleoside triphosphate hydrolases"/>
    <property type="match status" value="1"/>
</dbReference>
<dbReference type="HAMAP" id="MF_00409">
    <property type="entry name" value="LpxK"/>
    <property type="match status" value="1"/>
</dbReference>
<keyword evidence="8 13" id="KW-0547">Nucleotide-binding</keyword>
<dbReference type="InterPro" id="IPR027417">
    <property type="entry name" value="P-loop_NTPase"/>
</dbReference>
<evidence type="ECO:0000256" key="5">
    <source>
        <dbReference type="ARBA" id="ARBA00022516"/>
    </source>
</evidence>
<name>A0A5C6B1V7_9BACT</name>
<keyword evidence="7 13" id="KW-0808">Transferase</keyword>
<dbReference type="EMBL" id="SJPN01000002">
    <property type="protein sequence ID" value="TWU05888.1"/>
    <property type="molecule type" value="Genomic_DNA"/>
</dbReference>
<organism evidence="14 15">
    <name type="scientific">Stieleria varia</name>
    <dbReference type="NCBI Taxonomy" id="2528005"/>
    <lineage>
        <taxon>Bacteria</taxon>
        <taxon>Pseudomonadati</taxon>
        <taxon>Planctomycetota</taxon>
        <taxon>Planctomycetia</taxon>
        <taxon>Pirellulales</taxon>
        <taxon>Pirellulaceae</taxon>
        <taxon>Stieleria</taxon>
    </lineage>
</organism>
<evidence type="ECO:0000256" key="1">
    <source>
        <dbReference type="ARBA" id="ARBA00002274"/>
    </source>
</evidence>
<proteinExistence type="inferred from homology"/>
<dbReference type="Pfam" id="PF02606">
    <property type="entry name" value="LpxK"/>
    <property type="match status" value="1"/>
</dbReference>
<dbReference type="GO" id="GO:0009244">
    <property type="term" value="P:lipopolysaccharide core region biosynthetic process"/>
    <property type="evidence" value="ECO:0007669"/>
    <property type="project" value="TreeGrafter"/>
</dbReference>
<evidence type="ECO:0000256" key="9">
    <source>
        <dbReference type="ARBA" id="ARBA00022777"/>
    </source>
</evidence>
<dbReference type="GO" id="GO:0009245">
    <property type="term" value="P:lipid A biosynthetic process"/>
    <property type="evidence" value="ECO:0007669"/>
    <property type="project" value="UniProtKB-UniRule"/>
</dbReference>
<evidence type="ECO:0000256" key="11">
    <source>
        <dbReference type="ARBA" id="ARBA00023098"/>
    </source>
</evidence>
<evidence type="ECO:0000256" key="10">
    <source>
        <dbReference type="ARBA" id="ARBA00022840"/>
    </source>
</evidence>
<feature type="binding site" evidence="13">
    <location>
        <begin position="69"/>
        <end position="76"/>
    </location>
    <ligand>
        <name>ATP</name>
        <dbReference type="ChEBI" id="CHEBI:30616"/>
    </ligand>
</feature>
<keyword evidence="9 13" id="KW-0418">Kinase</keyword>
<keyword evidence="15" id="KW-1185">Reference proteome</keyword>